<proteinExistence type="predicted"/>
<dbReference type="Proteomes" id="UP001418804">
    <property type="component" value="Unassembled WGS sequence"/>
</dbReference>
<accession>A0ABD5KRS2</accession>
<organism evidence="1 2">
    <name type="scientific">Priestia aryabhattai</name>
    <name type="common">Bacillus aryabhattai</name>
    <dbReference type="NCBI Taxonomy" id="412384"/>
    <lineage>
        <taxon>Bacteria</taxon>
        <taxon>Bacillati</taxon>
        <taxon>Bacillota</taxon>
        <taxon>Bacilli</taxon>
        <taxon>Bacillales</taxon>
        <taxon>Bacillaceae</taxon>
        <taxon>Priestia</taxon>
    </lineage>
</organism>
<evidence type="ECO:0000313" key="1">
    <source>
        <dbReference type="EMBL" id="MEN3152972.1"/>
    </source>
</evidence>
<name>A0ABD5KRS2_PRIAR</name>
<reference evidence="1 2" key="1">
    <citation type="submission" date="2024-05" db="EMBL/GenBank/DDBJ databases">
        <title>The mechanism of isolation and screening of efficient mineral weathering bacteria priestia aryabhattai c4-10 with weathered biotite.</title>
        <authorList>
            <person name="Yang S."/>
        </authorList>
    </citation>
    <scope>NUCLEOTIDE SEQUENCE [LARGE SCALE GENOMIC DNA]</scope>
    <source>
        <strain evidence="1 2">C4-10</strain>
    </source>
</reference>
<protein>
    <submittedName>
        <fullName evidence="1">HMA2 domain-containing protein</fullName>
    </submittedName>
</protein>
<dbReference type="AlphaFoldDB" id="A0ABD5KRS2"/>
<reference evidence="1 2" key="2">
    <citation type="submission" date="2024-05" db="EMBL/GenBank/DDBJ databases">
        <authorList>
            <person name="Zheng X."/>
        </authorList>
    </citation>
    <scope>NUCLEOTIDE SEQUENCE [LARGE SCALE GENOMIC DNA]</scope>
    <source>
        <strain evidence="1 2">C4-10</strain>
    </source>
</reference>
<gene>
    <name evidence="1" type="ORF">ABDD91_09020</name>
</gene>
<dbReference type="EMBL" id="JBDIVD010000001">
    <property type="protein sequence ID" value="MEN3152972.1"/>
    <property type="molecule type" value="Genomic_DNA"/>
</dbReference>
<comment type="caution">
    <text evidence="1">The sequence shown here is derived from an EMBL/GenBank/DDBJ whole genome shotgun (WGS) entry which is preliminary data.</text>
</comment>
<sequence>MSMLPTVIGLGASFIAPKIMSQFRDQKIKVIHAMPGRLRIQCDSWKHRIIAKTLTEEVKKHPLILTSKASELTGSLVLQFVVPHINQEELDELMSYIVQIASNAILNKDATLMNGMTNTLRFVDKGIKKQTNGFADFDSLFVLFLLGKGIQTFGSAPAFSASLLYWSYNIIKEKGEKNR</sequence>
<dbReference type="Pfam" id="PF19991">
    <property type="entry name" value="HMA_2"/>
    <property type="match status" value="1"/>
</dbReference>
<evidence type="ECO:0000313" key="2">
    <source>
        <dbReference type="Proteomes" id="UP001418804"/>
    </source>
</evidence>
<dbReference type="RefSeq" id="WP_223546509.1">
    <property type="nucleotide sequence ID" value="NZ_CP025621.1"/>
</dbReference>